<keyword evidence="3" id="KW-1185">Reference proteome</keyword>
<evidence type="ECO:0000313" key="2">
    <source>
        <dbReference type="EMBL" id="KFF12907.1"/>
    </source>
</evidence>
<comment type="caution">
    <text evidence="2">The sequence shown here is derived from an EMBL/GenBank/DDBJ whole genome shotgun (WGS) entry which is preliminary data.</text>
</comment>
<dbReference type="PROSITE" id="PS51257">
    <property type="entry name" value="PROKAR_LIPOPROTEIN"/>
    <property type="match status" value="1"/>
</dbReference>
<dbReference type="eggNOG" id="ENOG50314T7">
    <property type="taxonomic scope" value="Bacteria"/>
</dbReference>
<accession>A0A086A893</accession>
<keyword evidence="1" id="KW-0732">Signal</keyword>
<protein>
    <recommendedName>
        <fullName evidence="4">Lipoprotein</fullName>
    </recommendedName>
</protein>
<organism evidence="2 3">
    <name type="scientific">Chryseobacterium soli</name>
    <dbReference type="NCBI Taxonomy" id="445961"/>
    <lineage>
        <taxon>Bacteria</taxon>
        <taxon>Pseudomonadati</taxon>
        <taxon>Bacteroidota</taxon>
        <taxon>Flavobacteriia</taxon>
        <taxon>Flavobacteriales</taxon>
        <taxon>Weeksellaceae</taxon>
        <taxon>Chryseobacterium group</taxon>
        <taxon>Chryseobacterium</taxon>
    </lineage>
</organism>
<feature type="signal peptide" evidence="1">
    <location>
        <begin position="1"/>
        <end position="24"/>
    </location>
</feature>
<dbReference type="AlphaFoldDB" id="A0A086A893"/>
<dbReference type="Proteomes" id="UP000028705">
    <property type="component" value="Unassembled WGS sequence"/>
</dbReference>
<evidence type="ECO:0008006" key="4">
    <source>
        <dbReference type="Google" id="ProtNLM"/>
    </source>
</evidence>
<dbReference type="RefSeq" id="WP_131368529.1">
    <property type="nucleotide sequence ID" value="NZ_JPRH01000003.1"/>
</dbReference>
<sequence length="126" mass="14589">MKKSLKIVLFIGSCMLLCSCPASSFVMYKLVGSDNDSYREYYDLIDGSDTIRAKVGVLHSFIDKKTYLTVKLNHVKEKKYKVFSTAYGEISMTSEEPYIFNKELKSTKKRDTVMIENAGKRYYFTR</sequence>
<name>A0A086A893_9FLAO</name>
<evidence type="ECO:0000256" key="1">
    <source>
        <dbReference type="SAM" id="SignalP"/>
    </source>
</evidence>
<dbReference type="EMBL" id="JPRH01000003">
    <property type="protein sequence ID" value="KFF12907.1"/>
    <property type="molecule type" value="Genomic_DNA"/>
</dbReference>
<feature type="chain" id="PRO_5001802466" description="Lipoprotein" evidence="1">
    <location>
        <begin position="25"/>
        <end position="126"/>
    </location>
</feature>
<evidence type="ECO:0000313" key="3">
    <source>
        <dbReference type="Proteomes" id="UP000028705"/>
    </source>
</evidence>
<dbReference type="STRING" id="445961.IW15_08975"/>
<proteinExistence type="predicted"/>
<gene>
    <name evidence="2" type="ORF">IW15_08975</name>
</gene>
<reference evidence="2 3" key="1">
    <citation type="submission" date="2014-07" db="EMBL/GenBank/DDBJ databases">
        <title>Genome of Chryseobacterium soli DSM 19298.</title>
        <authorList>
            <person name="Stropko S.J."/>
            <person name="Pipes S.E."/>
            <person name="Newman J."/>
        </authorList>
    </citation>
    <scope>NUCLEOTIDE SEQUENCE [LARGE SCALE GENOMIC DNA]</scope>
    <source>
        <strain evidence="2 3">DSM 19298</strain>
    </source>
</reference>